<evidence type="ECO:0000313" key="3">
    <source>
        <dbReference type="Proteomes" id="UP001501470"/>
    </source>
</evidence>
<gene>
    <name evidence="2" type="ORF">GCM10009827_106060</name>
</gene>
<keyword evidence="3" id="KW-1185">Reference proteome</keyword>
<sequence length="178" mass="19803">MTKIVAQCFISVDGVVESPEQWHFPYYDTAMESAVAAQLHQADMLLLGRATYEVFADHWPHQGNDVLFAKRLNSMPKLVVSTTLNTVEWQNSTLIRDLGQLAAVTIAPDRHITVSGSATLVRSLLDHDLLDELELLVHPLVVGHGARLFDKGGKHRPLNLVRSTTFDTGVLHLVYEPI</sequence>
<reference evidence="2 3" key="1">
    <citation type="journal article" date="2019" name="Int. J. Syst. Evol. Microbiol.">
        <title>The Global Catalogue of Microorganisms (GCM) 10K type strain sequencing project: providing services to taxonomists for standard genome sequencing and annotation.</title>
        <authorList>
            <consortium name="The Broad Institute Genomics Platform"/>
            <consortium name="The Broad Institute Genome Sequencing Center for Infectious Disease"/>
            <person name="Wu L."/>
            <person name="Ma J."/>
        </authorList>
    </citation>
    <scope>NUCLEOTIDE SEQUENCE [LARGE SCALE GENOMIC DNA]</scope>
    <source>
        <strain evidence="2 3">JCM 15933</strain>
    </source>
</reference>
<proteinExistence type="predicted"/>
<dbReference type="RefSeq" id="WP_344513384.1">
    <property type="nucleotide sequence ID" value="NZ_BAAAQD010000038.1"/>
</dbReference>
<dbReference type="Pfam" id="PF01872">
    <property type="entry name" value="RibD_C"/>
    <property type="match status" value="1"/>
</dbReference>
<dbReference type="PANTHER" id="PTHR38011">
    <property type="entry name" value="DIHYDROFOLATE REDUCTASE FAMILY PROTEIN (AFU_ORTHOLOGUE AFUA_8G06820)"/>
    <property type="match status" value="1"/>
</dbReference>
<dbReference type="Proteomes" id="UP001501470">
    <property type="component" value="Unassembled WGS sequence"/>
</dbReference>
<dbReference type="InterPro" id="IPR024072">
    <property type="entry name" value="DHFR-like_dom_sf"/>
</dbReference>
<evidence type="ECO:0000313" key="2">
    <source>
        <dbReference type="EMBL" id="GAA1567123.1"/>
    </source>
</evidence>
<dbReference type="InterPro" id="IPR002734">
    <property type="entry name" value="RibDG_C"/>
</dbReference>
<dbReference type="InterPro" id="IPR050765">
    <property type="entry name" value="Riboflavin_Biosynth_HTPR"/>
</dbReference>
<dbReference type="EMBL" id="BAAAQD010000038">
    <property type="protein sequence ID" value="GAA1567123.1"/>
    <property type="molecule type" value="Genomic_DNA"/>
</dbReference>
<name>A0ABN2D1C5_9ACTN</name>
<accession>A0ABN2D1C5</accession>
<protein>
    <submittedName>
        <fullName evidence="2">Dihydrofolate reductase family protein</fullName>
    </submittedName>
</protein>
<comment type="caution">
    <text evidence="2">The sequence shown here is derived from an EMBL/GenBank/DDBJ whole genome shotgun (WGS) entry which is preliminary data.</text>
</comment>
<dbReference type="Gene3D" id="3.40.430.10">
    <property type="entry name" value="Dihydrofolate Reductase, subunit A"/>
    <property type="match status" value="1"/>
</dbReference>
<evidence type="ECO:0000259" key="1">
    <source>
        <dbReference type="Pfam" id="PF01872"/>
    </source>
</evidence>
<feature type="domain" description="Bacterial bifunctional deaminase-reductase C-terminal" evidence="1">
    <location>
        <begin position="3"/>
        <end position="171"/>
    </location>
</feature>
<dbReference type="SUPFAM" id="SSF53597">
    <property type="entry name" value="Dihydrofolate reductase-like"/>
    <property type="match status" value="1"/>
</dbReference>
<organism evidence="2 3">
    <name type="scientific">Dactylosporangium maewongense</name>
    <dbReference type="NCBI Taxonomy" id="634393"/>
    <lineage>
        <taxon>Bacteria</taxon>
        <taxon>Bacillati</taxon>
        <taxon>Actinomycetota</taxon>
        <taxon>Actinomycetes</taxon>
        <taxon>Micromonosporales</taxon>
        <taxon>Micromonosporaceae</taxon>
        <taxon>Dactylosporangium</taxon>
    </lineage>
</organism>
<dbReference type="PANTHER" id="PTHR38011:SF11">
    <property type="entry name" value="2,5-DIAMINO-6-RIBOSYLAMINO-4(3H)-PYRIMIDINONE 5'-PHOSPHATE REDUCTASE"/>
    <property type="match status" value="1"/>
</dbReference>